<proteinExistence type="predicted"/>
<evidence type="ECO:0000256" key="1">
    <source>
        <dbReference type="SAM" id="Coils"/>
    </source>
</evidence>
<gene>
    <name evidence="2" type="ORF">KQI82_03885</name>
</gene>
<evidence type="ECO:0008006" key="4">
    <source>
        <dbReference type="Google" id="ProtNLM"/>
    </source>
</evidence>
<dbReference type="RefSeq" id="WP_216559001.1">
    <property type="nucleotide sequence ID" value="NZ_JAHLQN010000001.1"/>
</dbReference>
<name>A0ABS6F957_9FIRM</name>
<feature type="coiled-coil region" evidence="1">
    <location>
        <begin position="19"/>
        <end position="91"/>
    </location>
</feature>
<keyword evidence="3" id="KW-1185">Reference proteome</keyword>
<comment type="caution">
    <text evidence="2">The sequence shown here is derived from an EMBL/GenBank/DDBJ whole genome shotgun (WGS) entry which is preliminary data.</text>
</comment>
<protein>
    <recommendedName>
        <fullName evidence="4">ATPase</fullName>
    </recommendedName>
</protein>
<evidence type="ECO:0000313" key="2">
    <source>
        <dbReference type="EMBL" id="MBU5626077.1"/>
    </source>
</evidence>
<accession>A0ABS6F957</accession>
<keyword evidence="1" id="KW-0175">Coiled coil</keyword>
<organism evidence="2 3">
    <name type="scientific">Dysosmobacter acutus</name>
    <dbReference type="NCBI Taxonomy" id="2841504"/>
    <lineage>
        <taxon>Bacteria</taxon>
        <taxon>Bacillati</taxon>
        <taxon>Bacillota</taxon>
        <taxon>Clostridia</taxon>
        <taxon>Eubacteriales</taxon>
        <taxon>Oscillospiraceae</taxon>
        <taxon>Dysosmobacter</taxon>
    </lineage>
</organism>
<reference evidence="2 3" key="1">
    <citation type="submission" date="2021-06" db="EMBL/GenBank/DDBJ databases">
        <authorList>
            <person name="Sun Q."/>
            <person name="Li D."/>
        </authorList>
    </citation>
    <scope>NUCLEOTIDE SEQUENCE [LARGE SCALE GENOMIC DNA]</scope>
    <source>
        <strain evidence="2 3">MSJ-2</strain>
    </source>
</reference>
<sequence>MDKIIQELVAIDRQAREAVRSAQQRSEAERAEIVREKEALSACYRKRAEQKAQALEKAAGEEAERSILQLEKAHQTSLQDLEDRFDRQRQQWIDEIVTRCIQL</sequence>
<evidence type="ECO:0000313" key="3">
    <source>
        <dbReference type="Proteomes" id="UP000787672"/>
    </source>
</evidence>
<dbReference type="EMBL" id="JAHLQN010000001">
    <property type="protein sequence ID" value="MBU5626077.1"/>
    <property type="molecule type" value="Genomic_DNA"/>
</dbReference>
<dbReference type="Proteomes" id="UP000787672">
    <property type="component" value="Unassembled WGS sequence"/>
</dbReference>